<evidence type="ECO:0000259" key="1">
    <source>
        <dbReference type="Pfam" id="PF18864"/>
    </source>
</evidence>
<dbReference type="AlphaFoldDB" id="A0A7G9TAY3"/>
<protein>
    <recommendedName>
        <fullName evidence="1">AbiTii domain-containing protein</fullName>
    </recommendedName>
</protein>
<evidence type="ECO:0000313" key="2">
    <source>
        <dbReference type="EMBL" id="QNN77258.1"/>
    </source>
</evidence>
<gene>
    <name evidence="2" type="ORF">IAE60_15235</name>
</gene>
<sequence length="312" mass="34629">MATQSKSKHVLELSGELLDDIELSRLQAEQLILKASRLARLAGSDEVRTWLRFEMTGYNSTDPISLKYMGVTDRWTDYEKKEGYYGPLAQQESTIATYTGQLASMRTPDVAGDYANLAITNVTNSMSAISKTVSRLAGIRSKVLGQLHSFVSEVFYEKQFETLAESIFERWQNGIDVLLAEHCGPVLEKIPSVMSRLAEGDPESVSQALTTCRRIIDSFADSIFPPSEETIELGGNQISLGPGKYQNRINAFVALRTSSSTRRQRIRQNLSNLYERVSTGVHADVTAEEAQSLFLNTYLLLGEVLQLKAADG</sequence>
<dbReference type="InterPro" id="IPR041304">
    <property type="entry name" value="AbiTii"/>
</dbReference>
<dbReference type="Pfam" id="PF18864">
    <property type="entry name" value="AbiTii"/>
    <property type="match status" value="1"/>
</dbReference>
<feature type="domain" description="AbiTii" evidence="1">
    <location>
        <begin position="12"/>
        <end position="166"/>
    </location>
</feature>
<proteinExistence type="predicted"/>
<name>A0A7G9TAY3_PSEMX</name>
<dbReference type="EMBL" id="CP060731">
    <property type="protein sequence ID" value="QNN77258.1"/>
    <property type="molecule type" value="Genomic_DNA"/>
</dbReference>
<reference evidence="2 3" key="1">
    <citation type="submission" date="2020-08" db="EMBL/GenBank/DDBJ databases">
        <title>Streptomycin Non-resistant strain, P. mexicana.</title>
        <authorList>
            <person name="Ganesh-Kumar S."/>
            <person name="Zhe T."/>
            <person name="Yu Z."/>
            <person name="Min Y."/>
        </authorList>
    </citation>
    <scope>NUCLEOTIDE SEQUENCE [LARGE SCALE GENOMIC DNA]</scope>
    <source>
        <strain evidence="2 3">GTZY2</strain>
    </source>
</reference>
<dbReference type="Proteomes" id="UP000515838">
    <property type="component" value="Chromosome"/>
</dbReference>
<evidence type="ECO:0000313" key="3">
    <source>
        <dbReference type="Proteomes" id="UP000515838"/>
    </source>
</evidence>
<accession>A0A7G9TAY3</accession>
<organism evidence="2 3">
    <name type="scientific">Pseudoxanthomonas mexicana</name>
    <dbReference type="NCBI Taxonomy" id="128785"/>
    <lineage>
        <taxon>Bacteria</taxon>
        <taxon>Pseudomonadati</taxon>
        <taxon>Pseudomonadota</taxon>
        <taxon>Gammaproteobacteria</taxon>
        <taxon>Lysobacterales</taxon>
        <taxon>Lysobacteraceae</taxon>
        <taxon>Pseudoxanthomonas</taxon>
    </lineage>
</organism>